<dbReference type="SUPFAM" id="SSF69118">
    <property type="entry name" value="AhpD-like"/>
    <property type="match status" value="2"/>
</dbReference>
<dbReference type="GO" id="GO:0004601">
    <property type="term" value="F:peroxidase activity"/>
    <property type="evidence" value="ECO:0007669"/>
    <property type="project" value="UniProtKB-KW"/>
</dbReference>
<dbReference type="PANTHER" id="PTHR35446:SF2">
    <property type="entry name" value="CARBOXYMUCONOLACTONE DECARBOXYLASE-LIKE DOMAIN-CONTAINING PROTEIN"/>
    <property type="match status" value="1"/>
</dbReference>
<dbReference type="AlphaFoldDB" id="A0A1C5G7J2"/>
<name>A0A1C5G7J2_MICEH</name>
<keyword evidence="2" id="KW-0575">Peroxidase</keyword>
<dbReference type="EMBL" id="LT607733">
    <property type="protein sequence ID" value="SCG15839.1"/>
    <property type="molecule type" value="Genomic_DNA"/>
</dbReference>
<dbReference type="InterPro" id="IPR029032">
    <property type="entry name" value="AhpD-like"/>
</dbReference>
<protein>
    <submittedName>
        <fullName evidence="2">Alkylhydroperoxidase AhpD family core domain-containing protein</fullName>
    </submittedName>
</protein>
<proteinExistence type="predicted"/>
<sequence length="375" mass="38809">MGRRLARVTSRTMLTHVRHVTPVAPDAADGPVARVYGQMADDFGVLAPPVLLHSPAPDVLRACWLMLRETLLAEGLVGRDAKEVVAAAVSESNRCPYCVEVHGATAAGLLGDAGGWLTAGVGGIGDPRLRALADWARHSGDDDLARRRPPPFPAEHGPELIGVAVAFHYLNRMVSVFLQDSPLPPTPAGVRAGLRRTAARIMGALARTGRPPGRSLELLPPAPPEADLAWALGQPHVAAAFARAGQAVRRAGAAALPEHVRRRVLACVADPPPPEPGGRWFDAVVAELSPPERPAARLALLTALAPYRVTDADVAACRDGGADDAALLAITAWASLAAARRIGARLYGGGLGPPPAGVPGADAAVGEEASRAGEA</sequence>
<evidence type="ECO:0000313" key="2">
    <source>
        <dbReference type="EMBL" id="SCG15839.1"/>
    </source>
</evidence>
<evidence type="ECO:0000313" key="3">
    <source>
        <dbReference type="Proteomes" id="UP000198251"/>
    </source>
</evidence>
<feature type="region of interest" description="Disordered" evidence="1">
    <location>
        <begin position="356"/>
        <end position="375"/>
    </location>
</feature>
<dbReference type="Proteomes" id="UP000198251">
    <property type="component" value="Chromosome I"/>
</dbReference>
<accession>A0A1C5G7J2</accession>
<evidence type="ECO:0000256" key="1">
    <source>
        <dbReference type="SAM" id="MobiDB-lite"/>
    </source>
</evidence>
<keyword evidence="2" id="KW-0560">Oxidoreductase</keyword>
<dbReference type="Gene3D" id="1.20.1290.10">
    <property type="entry name" value="AhpD-like"/>
    <property type="match status" value="2"/>
</dbReference>
<reference evidence="2 3" key="1">
    <citation type="submission" date="2016-06" db="EMBL/GenBank/DDBJ databases">
        <authorList>
            <person name="Kjaerup R.B."/>
            <person name="Dalgaard T.S."/>
            <person name="Juul-Madsen H.R."/>
        </authorList>
    </citation>
    <scope>NUCLEOTIDE SEQUENCE [LARGE SCALE GENOMIC DNA]</scope>
    <source>
        <strain evidence="2 3">DSM 43913</strain>
    </source>
</reference>
<keyword evidence="3" id="KW-1185">Reference proteome</keyword>
<organism evidence="2 3">
    <name type="scientific">Micromonospora echinofusca</name>
    <dbReference type="NCBI Taxonomy" id="47858"/>
    <lineage>
        <taxon>Bacteria</taxon>
        <taxon>Bacillati</taxon>
        <taxon>Actinomycetota</taxon>
        <taxon>Actinomycetes</taxon>
        <taxon>Micromonosporales</taxon>
        <taxon>Micromonosporaceae</taxon>
        <taxon>Micromonospora</taxon>
    </lineage>
</organism>
<dbReference type="PANTHER" id="PTHR35446">
    <property type="entry name" value="SI:CH211-175M2.5"/>
    <property type="match status" value="1"/>
</dbReference>
<gene>
    <name evidence="2" type="ORF">GA0070610_2083</name>
</gene>